<evidence type="ECO:0000313" key="2">
    <source>
        <dbReference type="RefSeq" id="XP_071918735.1"/>
    </source>
</evidence>
<dbReference type="GeneID" id="140013366"/>
<dbReference type="Proteomes" id="UP001652660">
    <property type="component" value="Chromosome 8c"/>
</dbReference>
<keyword evidence="1" id="KW-1185">Reference proteome</keyword>
<accession>A0ABM4VGT1</accession>
<organism evidence="1 2">
    <name type="scientific">Coffea arabica</name>
    <name type="common">Arabian coffee</name>
    <dbReference type="NCBI Taxonomy" id="13443"/>
    <lineage>
        <taxon>Eukaryota</taxon>
        <taxon>Viridiplantae</taxon>
        <taxon>Streptophyta</taxon>
        <taxon>Embryophyta</taxon>
        <taxon>Tracheophyta</taxon>
        <taxon>Spermatophyta</taxon>
        <taxon>Magnoliopsida</taxon>
        <taxon>eudicotyledons</taxon>
        <taxon>Gunneridae</taxon>
        <taxon>Pentapetalae</taxon>
        <taxon>asterids</taxon>
        <taxon>lamiids</taxon>
        <taxon>Gentianales</taxon>
        <taxon>Rubiaceae</taxon>
        <taxon>Ixoroideae</taxon>
        <taxon>Gardenieae complex</taxon>
        <taxon>Bertiereae - Coffeeae clade</taxon>
        <taxon>Coffeeae</taxon>
        <taxon>Coffea</taxon>
    </lineage>
</organism>
<dbReference type="PANTHER" id="PTHR33710">
    <property type="entry name" value="BNAC02G09200D PROTEIN"/>
    <property type="match status" value="1"/>
</dbReference>
<name>A0ABM4VGT1_COFAR</name>
<dbReference type="RefSeq" id="XP_071918735.1">
    <property type="nucleotide sequence ID" value="XM_072062634.1"/>
</dbReference>
<dbReference type="SUPFAM" id="SSF56219">
    <property type="entry name" value="DNase I-like"/>
    <property type="match status" value="1"/>
</dbReference>
<evidence type="ECO:0000313" key="1">
    <source>
        <dbReference type="Proteomes" id="UP001652660"/>
    </source>
</evidence>
<gene>
    <name evidence="2" type="primary">LOC140013366</name>
</gene>
<dbReference type="Gene3D" id="3.60.10.10">
    <property type="entry name" value="Endonuclease/exonuclease/phosphatase"/>
    <property type="match status" value="1"/>
</dbReference>
<dbReference type="PANTHER" id="PTHR33710:SF62">
    <property type="entry name" value="DUF4283 DOMAIN PROTEIN"/>
    <property type="match status" value="1"/>
</dbReference>
<proteinExistence type="predicted"/>
<reference evidence="2" key="1">
    <citation type="submission" date="2025-08" db="UniProtKB">
        <authorList>
            <consortium name="RefSeq"/>
        </authorList>
    </citation>
    <scope>IDENTIFICATION</scope>
    <source>
        <tissue evidence="2">Leaves</tissue>
    </source>
</reference>
<protein>
    <recommendedName>
        <fullName evidence="3">Reverse transcriptase domain-containing protein</fullName>
    </recommendedName>
</protein>
<evidence type="ECO:0008006" key="3">
    <source>
        <dbReference type="Google" id="ProtNLM"/>
    </source>
</evidence>
<sequence length="512" mass="59028">MESAASSISLNQPWVAAGDFNVIVAAEEREGGAPANVRNMDEFNASMFNCSLSAIDFDGSRFTWTNGPIWQCLDRALGNRLWSEAYPLSRVSHMARERSDHSPLLIRYASNRVGLSCFRFLNIWQRYPQFREIVSEAWSKEVYGMGMVRFYNKLKTVRDKLKHWNREVFGNVSSKVAETEQELKQRESEYDLIRDEESKADNELMKWLPTIEEIHEVVFEMDIQSSPGPDGFGAGFFQSYWDIIKDDLIMAIQDFFQGMEQPKSWSHSLLVLIVKVEGASHWREFRPISLCNELVLDLDRSLVDPNLILKLDMEKAYDRVDWSFLLFMLRQYGFEEVVVDLLFRTFSNSWFSILINGEPTGFVKSYQSTSKVIPLELEDAIYGREDCPYTKCPVFLSHLFTLGALTVEGSVAALRLRPKSHRLVGEFFLSNGWNEQWLRRLLPGHLVSKNLELRIFPNTRDQMIWTASPLGSFTVSSAWEVLCSKYNQSAIDSLVWSSVVSLKISFFARHLL</sequence>
<dbReference type="InterPro" id="IPR036691">
    <property type="entry name" value="Endo/exonu/phosph_ase_sf"/>
</dbReference>